<feature type="domain" description="COMM" evidence="1">
    <location>
        <begin position="106"/>
        <end position="167"/>
    </location>
</feature>
<dbReference type="InterPro" id="IPR017920">
    <property type="entry name" value="COMM"/>
</dbReference>
<dbReference type="AlphaFoldDB" id="A0AAD7YPG6"/>
<evidence type="ECO:0000313" key="2">
    <source>
        <dbReference type="EMBL" id="KAJ8721587.1"/>
    </source>
</evidence>
<dbReference type="Pfam" id="PF07258">
    <property type="entry name" value="COMM_domain"/>
    <property type="match status" value="1"/>
</dbReference>
<dbReference type="PROSITE" id="PS51269">
    <property type="entry name" value="COMM"/>
    <property type="match status" value="1"/>
</dbReference>
<sequence>MDKIFEIESPEVFENISQHILTKLYYSETPDSLPSHLDDDVITKAKQDLISIISDNNFNLYKIKDAIDSKGWPQEKVKLFHELLETNKSEVFHAALNHYNSNYCDTIVNFDWFLKYVLGTSEMKTLKYPLLQLMMSTLNKNGKQNKIMYDTKKDILLKMINALESIQ</sequence>
<protein>
    <recommendedName>
        <fullName evidence="1">COMM domain-containing protein</fullName>
    </recommendedName>
</protein>
<gene>
    <name evidence="2" type="ORF">PYW07_002362</name>
</gene>
<organism evidence="2 3">
    <name type="scientific">Mythimna separata</name>
    <name type="common">Oriental armyworm</name>
    <name type="synonym">Pseudaletia separata</name>
    <dbReference type="NCBI Taxonomy" id="271217"/>
    <lineage>
        <taxon>Eukaryota</taxon>
        <taxon>Metazoa</taxon>
        <taxon>Ecdysozoa</taxon>
        <taxon>Arthropoda</taxon>
        <taxon>Hexapoda</taxon>
        <taxon>Insecta</taxon>
        <taxon>Pterygota</taxon>
        <taxon>Neoptera</taxon>
        <taxon>Endopterygota</taxon>
        <taxon>Lepidoptera</taxon>
        <taxon>Glossata</taxon>
        <taxon>Ditrysia</taxon>
        <taxon>Noctuoidea</taxon>
        <taxon>Noctuidae</taxon>
        <taxon>Noctuinae</taxon>
        <taxon>Hadenini</taxon>
        <taxon>Mythimna</taxon>
    </lineage>
</organism>
<accession>A0AAD7YPG6</accession>
<keyword evidence="3" id="KW-1185">Reference proteome</keyword>
<reference evidence="2" key="1">
    <citation type="submission" date="2023-03" db="EMBL/GenBank/DDBJ databases">
        <title>Chromosome-level genomes of two armyworms, Mythimna separata and Mythimna loreyi, provide insights into the biosynthesis and reception of sex pheromones.</title>
        <authorList>
            <person name="Zhao H."/>
        </authorList>
    </citation>
    <scope>NUCLEOTIDE SEQUENCE</scope>
    <source>
        <strain evidence="2">BeijingLab</strain>
        <tissue evidence="2">Pupa</tissue>
    </source>
</reference>
<proteinExistence type="predicted"/>
<name>A0AAD7YPG6_MYTSE</name>
<comment type="caution">
    <text evidence="2">The sequence shown here is derived from an EMBL/GenBank/DDBJ whole genome shotgun (WGS) entry which is preliminary data.</text>
</comment>
<evidence type="ECO:0000259" key="1">
    <source>
        <dbReference type="PROSITE" id="PS51269"/>
    </source>
</evidence>
<evidence type="ECO:0000313" key="3">
    <source>
        <dbReference type="Proteomes" id="UP001231518"/>
    </source>
</evidence>
<dbReference type="EMBL" id="JARGEI010000013">
    <property type="protein sequence ID" value="KAJ8721587.1"/>
    <property type="molecule type" value="Genomic_DNA"/>
</dbReference>
<dbReference type="Proteomes" id="UP001231518">
    <property type="component" value="Chromosome 12"/>
</dbReference>